<dbReference type="InterPro" id="IPR016163">
    <property type="entry name" value="Ald_DH_C"/>
</dbReference>
<reference evidence="6 7" key="1">
    <citation type="submission" date="2019-07" db="EMBL/GenBank/DDBJ databases">
        <authorList>
            <person name="Zhao L.H."/>
        </authorList>
    </citation>
    <scope>NUCLEOTIDE SEQUENCE [LARGE SCALE GENOMIC DNA]</scope>
    <source>
        <strain evidence="6 7">Co35</strain>
    </source>
</reference>
<proteinExistence type="inferred from homology"/>
<dbReference type="PANTHER" id="PTHR42804:SF1">
    <property type="entry name" value="ALDEHYDE DEHYDROGENASE-RELATED"/>
    <property type="match status" value="1"/>
</dbReference>
<keyword evidence="2 4" id="KW-0560">Oxidoreductase</keyword>
<dbReference type="InterPro" id="IPR029510">
    <property type="entry name" value="Ald_DH_CS_GLU"/>
</dbReference>
<evidence type="ECO:0000313" key="7">
    <source>
        <dbReference type="Proteomes" id="UP000316988"/>
    </source>
</evidence>
<sequence>MTDAVIAPDLADRSRLFIDGQWHDTEGGKIIDVLNPVDQSVVGRSAVGTSADVDRAVGAAKASFEDRRWRDLPGPERAAVMRRAADILESRLDEIAVLLTSELGCPLWFSQQAHVPNPIRHTRYYADLAESYELDDVRTDANGMRSIVTQEPVGVAAAITPWNGPLSTPSIKIAPAIAAGCSVVLKPPTQTPLSAFAFADAFAEAGLPEGVLNIVPADREAAQSLIEHPHVDKLAFTGSTAVGQTLMRAAANRVARVTLELGGKSAAVVLPDADAETVAKAVLPMALVVNGQLCIAQSRILVPRNRETEFTEAFAEALRAWTVGHPMDPATKIGPLVSKNQLDTVQGYISLARDEGARIVSGAETLVLPPELENGWFVPPTLLAGVDNSMRAVREEIFGPVLALVPYDDVEEAIDIANDSPYGLSGSVWGADVDDAVRVARRIRTGMVSINGFPQAYGSPFGGYKMSGIGREMGPEGFRSYLETKSIAIGPA</sequence>
<dbReference type="Proteomes" id="UP000316988">
    <property type="component" value="Unassembled WGS sequence"/>
</dbReference>
<evidence type="ECO:0000256" key="3">
    <source>
        <dbReference type="PROSITE-ProRule" id="PRU10007"/>
    </source>
</evidence>
<keyword evidence="7" id="KW-1185">Reference proteome</keyword>
<protein>
    <submittedName>
        <fullName evidence="6">Aldehyde dehydrogenase</fullName>
    </submittedName>
</protein>
<evidence type="ECO:0000256" key="2">
    <source>
        <dbReference type="ARBA" id="ARBA00023002"/>
    </source>
</evidence>
<evidence type="ECO:0000259" key="5">
    <source>
        <dbReference type="Pfam" id="PF00171"/>
    </source>
</evidence>
<evidence type="ECO:0000313" key="6">
    <source>
        <dbReference type="EMBL" id="TSD64322.1"/>
    </source>
</evidence>
<organism evidence="6 7">
    <name type="scientific">Aeromicrobium piscarium</name>
    <dbReference type="NCBI Taxonomy" id="2590901"/>
    <lineage>
        <taxon>Bacteria</taxon>
        <taxon>Bacillati</taxon>
        <taxon>Actinomycetota</taxon>
        <taxon>Actinomycetes</taxon>
        <taxon>Propionibacteriales</taxon>
        <taxon>Nocardioidaceae</taxon>
        <taxon>Aeromicrobium</taxon>
    </lineage>
</organism>
<evidence type="ECO:0000256" key="1">
    <source>
        <dbReference type="ARBA" id="ARBA00009986"/>
    </source>
</evidence>
<dbReference type="SUPFAM" id="SSF53720">
    <property type="entry name" value="ALDH-like"/>
    <property type="match status" value="1"/>
</dbReference>
<dbReference type="GO" id="GO:0016620">
    <property type="term" value="F:oxidoreductase activity, acting on the aldehyde or oxo group of donors, NAD or NADP as acceptor"/>
    <property type="evidence" value="ECO:0007669"/>
    <property type="project" value="InterPro"/>
</dbReference>
<dbReference type="FunFam" id="3.40.605.10:FF:000007">
    <property type="entry name" value="NAD/NADP-dependent betaine aldehyde dehydrogenase"/>
    <property type="match status" value="1"/>
</dbReference>
<dbReference type="Gene3D" id="3.40.309.10">
    <property type="entry name" value="Aldehyde Dehydrogenase, Chain A, domain 2"/>
    <property type="match status" value="1"/>
</dbReference>
<feature type="domain" description="Aldehyde dehydrogenase" evidence="5">
    <location>
        <begin position="22"/>
        <end position="487"/>
    </location>
</feature>
<dbReference type="FunFam" id="3.40.309.10:FF:000009">
    <property type="entry name" value="Aldehyde dehydrogenase A"/>
    <property type="match status" value="1"/>
</dbReference>
<accession>A0A554SDC2</accession>
<dbReference type="PANTHER" id="PTHR42804">
    <property type="entry name" value="ALDEHYDE DEHYDROGENASE"/>
    <property type="match status" value="1"/>
</dbReference>
<comment type="similarity">
    <text evidence="1 4">Belongs to the aldehyde dehydrogenase family.</text>
</comment>
<dbReference type="AlphaFoldDB" id="A0A554SDC2"/>
<dbReference type="EMBL" id="VLNT01000004">
    <property type="protein sequence ID" value="TSD64322.1"/>
    <property type="molecule type" value="Genomic_DNA"/>
</dbReference>
<comment type="caution">
    <text evidence="6">The sequence shown here is derived from an EMBL/GenBank/DDBJ whole genome shotgun (WGS) entry which is preliminary data.</text>
</comment>
<dbReference type="Gene3D" id="3.40.605.10">
    <property type="entry name" value="Aldehyde Dehydrogenase, Chain A, domain 1"/>
    <property type="match status" value="1"/>
</dbReference>
<dbReference type="Pfam" id="PF00171">
    <property type="entry name" value="Aldedh"/>
    <property type="match status" value="1"/>
</dbReference>
<name>A0A554SDC2_9ACTN</name>
<dbReference type="RefSeq" id="WP_143912764.1">
    <property type="nucleotide sequence ID" value="NZ_VLNT01000004.1"/>
</dbReference>
<gene>
    <name evidence="6" type="ORF">FNM00_07185</name>
</gene>
<dbReference type="InterPro" id="IPR016162">
    <property type="entry name" value="Ald_DH_N"/>
</dbReference>
<dbReference type="InterPro" id="IPR016161">
    <property type="entry name" value="Ald_DH/histidinol_DH"/>
</dbReference>
<dbReference type="PROSITE" id="PS00687">
    <property type="entry name" value="ALDEHYDE_DEHYDR_GLU"/>
    <property type="match status" value="1"/>
</dbReference>
<evidence type="ECO:0000256" key="4">
    <source>
        <dbReference type="RuleBase" id="RU003345"/>
    </source>
</evidence>
<dbReference type="CDD" id="cd07139">
    <property type="entry name" value="ALDH_AldA-Rv0768"/>
    <property type="match status" value="1"/>
</dbReference>
<feature type="active site" evidence="3">
    <location>
        <position position="260"/>
    </location>
</feature>
<dbReference type="InterPro" id="IPR015590">
    <property type="entry name" value="Aldehyde_DH_dom"/>
</dbReference>
<dbReference type="OrthoDB" id="6882680at2"/>